<dbReference type="SUPFAM" id="SSF63829">
    <property type="entry name" value="Calcium-dependent phosphotriesterase"/>
    <property type="match status" value="1"/>
</dbReference>
<dbReference type="InterPro" id="IPR003594">
    <property type="entry name" value="HATPase_dom"/>
</dbReference>
<feature type="chain" id="PRO_5020219777" evidence="2">
    <location>
        <begin position="22"/>
        <end position="1044"/>
    </location>
</feature>
<dbReference type="OrthoDB" id="9772100at2"/>
<keyword evidence="4" id="KW-0808">Transferase</keyword>
<sequence>MTLFRFPWAILGFLVHGCGYAAEMASVDSVRESLRPRKFISFTPDPLRILNGNTITNVLVRADKDFWISSSDEVFQFDGNDVNTFPVIGLPEPKYPESQFEAIIENSNSELFLISFTGIIYKYSKKEKAFTRITPRSPVNKDGIEVMSSYIDDEDMIWIGYSDGSISRFDTRLKTLSKMDIKLSAPIISILGGHRGVHFVDDSGSIIISPKPIDGRGLNYFTCGKALSPFSAGFIGRAGEIFLGTKGDGVWKAELANEKCTLEKAFAKKDEKIGTATIHDISSAWNHRDDLMLISSDSGLFITNKDEVLAIFDRSNSNIGTNEILTARGVGDAGILAGTYTGLKVLKKTNVEVITDFAGNNSPSVVATTTSPQLGTYIADYSHVYKLSQGTREVSIQEVILSTRSARGIMSLEANHENLWIGFRNGHLLRYTPSSGEVATYSTDFKKRRMPPISAIYAAKDGVIYIGTFGGGVYSLSNNLIKPLSSENTLSKDKILQITRFRGIGIVAFTERGTQLIDIDGEEETVSRKRLSMLSDLPIWSSDESQTSRWLVTPKHGVYLQTRNELGEFSSPAQVVPEELLKRLVIYAALVDRDDIAYISSNRGIFKRLRDGTFHKVLKGSISNSVTFDFGASGVDEKDNILFGGTGGLVRIGYQEGSRGPDNQALRYTKTLVNGVARQIADSDFEGLHLIIEYPVKVLSFHYSMIDFTATDDFKYRYKLSPFDPDYIDGGNDGSATYTNIPPGDYVFHVQGANSAGVWNTDGIAMSVRVLPPLWRTWWAYCIYAMSLAAAILLVKKWYDTNVLRIQADEIARERTIAADSALDEMQEQLEAQDSLVRNIRERNIATFDTVAKIIQHRSDYVPDELSAEIMRGSCTHVHALALLERSLKYYNDSLFADLHAFTADCLSDLSVAHEHSGSVTTINEVTSELISAENATLIGILIHELLSNAFQHAFPENSHARYLRVVMSYEDASADGSVKVRLKVQDSGSGIPEGIISELPGLSLVRQVVDHYRGVMEVASSNGTVITITCVFRTNVTTHSVSS</sequence>
<dbReference type="Pfam" id="PF07495">
    <property type="entry name" value="Y_Y_Y"/>
    <property type="match status" value="1"/>
</dbReference>
<dbReference type="GO" id="GO:0000155">
    <property type="term" value="F:phosphorelay sensor kinase activity"/>
    <property type="evidence" value="ECO:0007669"/>
    <property type="project" value="TreeGrafter"/>
</dbReference>
<feature type="signal peptide" evidence="2">
    <location>
        <begin position="1"/>
        <end position="21"/>
    </location>
</feature>
<comment type="caution">
    <text evidence="4">The sequence shown here is derived from an EMBL/GenBank/DDBJ whole genome shotgun (WGS) entry which is preliminary data.</text>
</comment>
<dbReference type="InterPro" id="IPR015943">
    <property type="entry name" value="WD40/YVTN_repeat-like_dom_sf"/>
</dbReference>
<dbReference type="InterPro" id="IPR011047">
    <property type="entry name" value="Quinoprotein_ADH-like_sf"/>
</dbReference>
<dbReference type="Gene3D" id="3.30.565.10">
    <property type="entry name" value="Histidine kinase-like ATPase, C-terminal domain"/>
    <property type="match status" value="1"/>
</dbReference>
<dbReference type="InterPro" id="IPR011123">
    <property type="entry name" value="Y_Y_Y"/>
</dbReference>
<dbReference type="PANTHER" id="PTHR43547:SF2">
    <property type="entry name" value="HYBRID SIGNAL TRANSDUCTION HISTIDINE KINASE C"/>
    <property type="match status" value="1"/>
</dbReference>
<feature type="domain" description="Histidine kinase/HSP90-like ATPase" evidence="3">
    <location>
        <begin position="934"/>
        <end position="1035"/>
    </location>
</feature>
<dbReference type="InterPro" id="IPR036890">
    <property type="entry name" value="HATPase_C_sf"/>
</dbReference>
<dbReference type="Gene3D" id="2.60.40.10">
    <property type="entry name" value="Immunoglobulins"/>
    <property type="match status" value="1"/>
</dbReference>
<dbReference type="InterPro" id="IPR013783">
    <property type="entry name" value="Ig-like_fold"/>
</dbReference>
<dbReference type="AlphaFoldDB" id="A0A4R2KXG2"/>
<dbReference type="PANTHER" id="PTHR43547">
    <property type="entry name" value="TWO-COMPONENT HISTIDINE KINASE"/>
    <property type="match status" value="1"/>
</dbReference>
<dbReference type="SUPFAM" id="SSF50998">
    <property type="entry name" value="Quinoprotein alcohol dehydrogenase-like"/>
    <property type="match status" value="1"/>
</dbReference>
<proteinExistence type="predicted"/>
<name>A0A4R2KXG2_9GAMM</name>
<reference evidence="4 5" key="1">
    <citation type="submission" date="2019-03" db="EMBL/GenBank/DDBJ databases">
        <title>Genomic Encyclopedia of Type Strains, Phase IV (KMG-IV): sequencing the most valuable type-strain genomes for metagenomic binning, comparative biology and taxonomic classification.</title>
        <authorList>
            <person name="Goeker M."/>
        </authorList>
    </citation>
    <scope>NUCLEOTIDE SEQUENCE [LARGE SCALE GENOMIC DNA]</scope>
    <source>
        <strain evidence="4 5">DSM 23344</strain>
    </source>
</reference>
<dbReference type="Proteomes" id="UP000294980">
    <property type="component" value="Unassembled WGS sequence"/>
</dbReference>
<evidence type="ECO:0000256" key="1">
    <source>
        <dbReference type="ARBA" id="ARBA00022553"/>
    </source>
</evidence>
<organism evidence="4 5">
    <name type="scientific">Chromatocurvus halotolerans</name>
    <dbReference type="NCBI Taxonomy" id="1132028"/>
    <lineage>
        <taxon>Bacteria</taxon>
        <taxon>Pseudomonadati</taxon>
        <taxon>Pseudomonadota</taxon>
        <taxon>Gammaproteobacteria</taxon>
        <taxon>Cellvibrionales</taxon>
        <taxon>Halieaceae</taxon>
        <taxon>Chromatocurvus</taxon>
    </lineage>
</organism>
<keyword evidence="5" id="KW-1185">Reference proteome</keyword>
<gene>
    <name evidence="4" type="ORF">EV688_11185</name>
</gene>
<dbReference type="SUPFAM" id="SSF55874">
    <property type="entry name" value="ATPase domain of HSP90 chaperone/DNA topoisomerase II/histidine kinase"/>
    <property type="match status" value="1"/>
</dbReference>
<evidence type="ECO:0000259" key="3">
    <source>
        <dbReference type="SMART" id="SM00387"/>
    </source>
</evidence>
<keyword evidence="4" id="KW-0418">Kinase</keyword>
<evidence type="ECO:0000256" key="2">
    <source>
        <dbReference type="SAM" id="SignalP"/>
    </source>
</evidence>
<keyword evidence="2" id="KW-0732">Signal</keyword>
<keyword evidence="1" id="KW-0597">Phosphoprotein</keyword>
<dbReference type="Gene3D" id="2.130.10.10">
    <property type="entry name" value="YVTN repeat-like/Quinoprotein amine dehydrogenase"/>
    <property type="match status" value="2"/>
</dbReference>
<accession>A0A4R2KXG2</accession>
<evidence type="ECO:0000313" key="5">
    <source>
        <dbReference type="Proteomes" id="UP000294980"/>
    </source>
</evidence>
<dbReference type="SMART" id="SM00387">
    <property type="entry name" value="HATPase_c"/>
    <property type="match status" value="1"/>
</dbReference>
<dbReference type="Pfam" id="PF02518">
    <property type="entry name" value="HATPase_c"/>
    <property type="match status" value="1"/>
</dbReference>
<evidence type="ECO:0000313" key="4">
    <source>
        <dbReference type="EMBL" id="TCO74928.1"/>
    </source>
</evidence>
<dbReference type="EMBL" id="SLWX01000011">
    <property type="protein sequence ID" value="TCO74928.1"/>
    <property type="molecule type" value="Genomic_DNA"/>
</dbReference>
<protein>
    <submittedName>
        <fullName evidence="4">Two-component sensor histidine kinase</fullName>
    </submittedName>
</protein>